<dbReference type="RefSeq" id="XP_005091038.1">
    <property type="nucleotide sequence ID" value="XM_005090981.3"/>
</dbReference>
<protein>
    <submittedName>
        <fullName evidence="4">Uncharacterized protein LOC101858324</fullName>
    </submittedName>
</protein>
<organism evidence="3 4">
    <name type="scientific">Aplysia californica</name>
    <name type="common">California sea hare</name>
    <dbReference type="NCBI Taxonomy" id="6500"/>
    <lineage>
        <taxon>Eukaryota</taxon>
        <taxon>Metazoa</taxon>
        <taxon>Spiralia</taxon>
        <taxon>Lophotrochozoa</taxon>
        <taxon>Mollusca</taxon>
        <taxon>Gastropoda</taxon>
        <taxon>Heterobranchia</taxon>
        <taxon>Euthyneura</taxon>
        <taxon>Tectipleura</taxon>
        <taxon>Aplysiida</taxon>
        <taxon>Aplysioidea</taxon>
        <taxon>Aplysiidae</taxon>
        <taxon>Aplysia</taxon>
    </lineage>
</organism>
<dbReference type="Pfam" id="PF00170">
    <property type="entry name" value="bZIP_1"/>
    <property type="match status" value="1"/>
</dbReference>
<proteinExistence type="predicted"/>
<evidence type="ECO:0000313" key="3">
    <source>
        <dbReference type="Proteomes" id="UP000694888"/>
    </source>
</evidence>
<evidence type="ECO:0000256" key="1">
    <source>
        <dbReference type="SAM" id="Coils"/>
    </source>
</evidence>
<evidence type="ECO:0000313" key="4">
    <source>
        <dbReference type="RefSeq" id="XP_005091038.1"/>
    </source>
</evidence>
<dbReference type="Proteomes" id="UP000694888">
    <property type="component" value="Unplaced"/>
</dbReference>
<sequence length="376" mass="42717">MSVMEQNVPFPFMKLDANSLMAIDDDSVCGNFDLDIVKAALKSHVEQRRRDDGKEELERADLFLDPKEEKLSIQDVLRREKRKELNRESARKSREKKLQEHNQLLEDMKAHTEKNLQLKANVKSLEQQKEKLQLAVYILDNCYPAAKAGMQAVDEDNSFLVHLPELERTNDFNMKTYVEGLLKKKRNDNSELALGLLQEVLEQKAPDDISESNWNDTDLDEINKIRTFLQNETSHENTNVLCYGSSNEQAVQNSFPTSVDVSSNFTELYDTVPEQAIVQVRENSVISEFDLLSQQGSSYSQVDQFDLLELEGISVTPTQSNVGITMLPSTFVRDVSPLGSDTPLHALHDMGIPRKRLLEVAHPLPTVENGIEKMTP</sequence>
<feature type="domain" description="BZIP" evidence="2">
    <location>
        <begin position="76"/>
        <end position="133"/>
    </location>
</feature>
<dbReference type="PROSITE" id="PS50217">
    <property type="entry name" value="BZIP"/>
    <property type="match status" value="1"/>
</dbReference>
<keyword evidence="1" id="KW-0175">Coiled coil</keyword>
<dbReference type="InterPro" id="IPR046347">
    <property type="entry name" value="bZIP_sf"/>
</dbReference>
<reference evidence="4" key="1">
    <citation type="submission" date="2025-08" db="UniProtKB">
        <authorList>
            <consortium name="RefSeq"/>
        </authorList>
    </citation>
    <scope>IDENTIFICATION</scope>
</reference>
<accession>A0ABM0JD94</accession>
<dbReference type="SMART" id="SM00338">
    <property type="entry name" value="BRLZ"/>
    <property type="match status" value="1"/>
</dbReference>
<dbReference type="Gene3D" id="1.20.5.170">
    <property type="match status" value="1"/>
</dbReference>
<evidence type="ECO:0000259" key="2">
    <source>
        <dbReference type="PROSITE" id="PS50217"/>
    </source>
</evidence>
<dbReference type="GeneID" id="101858324"/>
<dbReference type="CDD" id="cd14686">
    <property type="entry name" value="bZIP"/>
    <property type="match status" value="1"/>
</dbReference>
<keyword evidence="3" id="KW-1185">Reference proteome</keyword>
<dbReference type="InterPro" id="IPR004827">
    <property type="entry name" value="bZIP"/>
</dbReference>
<feature type="coiled-coil region" evidence="1">
    <location>
        <begin position="82"/>
        <end position="135"/>
    </location>
</feature>
<dbReference type="SUPFAM" id="SSF57959">
    <property type="entry name" value="Leucine zipper domain"/>
    <property type="match status" value="1"/>
</dbReference>
<gene>
    <name evidence="4" type="primary">LOC101858324</name>
</gene>
<name>A0ABM0JD94_APLCA</name>